<sequence length="380" mass="43076">MYGRLCTAILVIGFFFASIAWQPVCSAAQQVVDQEITTYIQKLFANRAQYLLSQNDDVLRNFYLPERSSSMRAMKHEQLRAKYVQVWAEHRGVRFVEAGSNAKVVRINKRGDNVFISAVDSLRLAYSYKGSSNTIEQFGIGTRHALTLTRNNGNWHVLREWYLDPLEENPKLIPSLSKNIPRTVSRQHHSSKDINPSSSAKSTKRYNRINAVHYANTYAGLAWGAGNNNRYNKKYRDYTGLGGDCTNFASQCLGDKEGGGLKMKGGWHHYRSGGSRLWVQTDAFKSFLLYSGYGKLIKRGTFSDITEASNKHPQGAWADLQPGDLIGHELDGDVDHFSIVVGFDANGYPLVNSHTADRYRVPFDLGWDQYTVYWLIHIRD</sequence>
<evidence type="ECO:0000259" key="2">
    <source>
        <dbReference type="Pfam" id="PF12671"/>
    </source>
</evidence>
<gene>
    <name evidence="3" type="ORF">HMI46_23755</name>
</gene>
<proteinExistence type="predicted"/>
<comment type="caution">
    <text evidence="3">The sequence shown here is derived from an EMBL/GenBank/DDBJ whole genome shotgun (WGS) entry which is preliminary data.</text>
</comment>
<dbReference type="PANTHER" id="PTHR40032:SF1">
    <property type="entry name" value="EXPORTED PROTEIN"/>
    <property type="match status" value="1"/>
</dbReference>
<reference evidence="3 4" key="1">
    <citation type="submission" date="2020-05" db="EMBL/GenBank/DDBJ databases">
        <title>Whole genome sequencing and identification of novel metabolites from Paenibacillus alvei strain JR949.</title>
        <authorList>
            <person name="Rajendhran J."/>
            <person name="Sree Pranav P."/>
            <person name="Mahalakshmi B."/>
            <person name="Karthikeyan R."/>
        </authorList>
    </citation>
    <scope>NUCLEOTIDE SEQUENCE [LARGE SCALE GENOMIC DNA]</scope>
    <source>
        <strain evidence="3 4">JR949</strain>
    </source>
</reference>
<evidence type="ECO:0000313" key="3">
    <source>
        <dbReference type="EMBL" id="NOJ73539.1"/>
    </source>
</evidence>
<protein>
    <submittedName>
        <fullName evidence="3">Amidase domain-containing protein</fullName>
    </submittedName>
</protein>
<evidence type="ECO:0000313" key="4">
    <source>
        <dbReference type="Proteomes" id="UP000552038"/>
    </source>
</evidence>
<dbReference type="AlphaFoldDB" id="A0AAP7DLB3"/>
<dbReference type="PANTHER" id="PTHR40032">
    <property type="entry name" value="EXPORTED PROTEIN-RELATED"/>
    <property type="match status" value="1"/>
</dbReference>
<dbReference type="Pfam" id="PF12671">
    <property type="entry name" value="Amidase_6"/>
    <property type="match status" value="1"/>
</dbReference>
<feature type="domain" description="Putative amidase" evidence="2">
    <location>
        <begin position="205"/>
        <end position="371"/>
    </location>
</feature>
<dbReference type="InterPro" id="IPR024301">
    <property type="entry name" value="Amidase_6"/>
</dbReference>
<dbReference type="Proteomes" id="UP000552038">
    <property type="component" value="Unassembled WGS sequence"/>
</dbReference>
<organism evidence="3 4">
    <name type="scientific">Paenibacillus alvei</name>
    <name type="common">Bacillus alvei</name>
    <dbReference type="NCBI Taxonomy" id="44250"/>
    <lineage>
        <taxon>Bacteria</taxon>
        <taxon>Bacillati</taxon>
        <taxon>Bacillota</taxon>
        <taxon>Bacilli</taxon>
        <taxon>Bacillales</taxon>
        <taxon>Paenibacillaceae</taxon>
        <taxon>Paenibacillus</taxon>
    </lineage>
</organism>
<dbReference type="RefSeq" id="WP_163976568.1">
    <property type="nucleotide sequence ID" value="NZ_JABFOR010000048.1"/>
</dbReference>
<dbReference type="EMBL" id="JABFOR010000048">
    <property type="protein sequence ID" value="NOJ73539.1"/>
    <property type="molecule type" value="Genomic_DNA"/>
</dbReference>
<evidence type="ECO:0000256" key="1">
    <source>
        <dbReference type="SAM" id="MobiDB-lite"/>
    </source>
</evidence>
<accession>A0AAP7DLB3</accession>
<feature type="region of interest" description="Disordered" evidence="1">
    <location>
        <begin position="178"/>
        <end position="203"/>
    </location>
</feature>
<name>A0AAP7DLB3_PAEAL</name>